<organism evidence="1 2">
    <name type="scientific">Antrodiella citrinella</name>
    <dbReference type="NCBI Taxonomy" id="2447956"/>
    <lineage>
        <taxon>Eukaryota</taxon>
        <taxon>Fungi</taxon>
        <taxon>Dikarya</taxon>
        <taxon>Basidiomycota</taxon>
        <taxon>Agaricomycotina</taxon>
        <taxon>Agaricomycetes</taxon>
        <taxon>Polyporales</taxon>
        <taxon>Steccherinaceae</taxon>
        <taxon>Antrodiella</taxon>
    </lineage>
</organism>
<name>A0A4S4N5N6_9APHY</name>
<reference evidence="1 2" key="1">
    <citation type="submission" date="2019-02" db="EMBL/GenBank/DDBJ databases">
        <title>Genome sequencing of the rare red list fungi Antrodiella citrinella (Flaviporus citrinellus).</title>
        <authorList>
            <person name="Buettner E."/>
            <person name="Kellner H."/>
        </authorList>
    </citation>
    <scope>NUCLEOTIDE SEQUENCE [LARGE SCALE GENOMIC DNA]</scope>
    <source>
        <strain evidence="1 2">DSM 108506</strain>
    </source>
</reference>
<comment type="caution">
    <text evidence="1">The sequence shown here is derived from an EMBL/GenBank/DDBJ whole genome shotgun (WGS) entry which is preliminary data.</text>
</comment>
<sequence length="373" mass="41469">MGYILIFSQSSVDSAPATPTSANSSVTLNISHKRLSVLSVRSPSSSVNRLSILRYRQSVAESRKSIQSFITCASVVSPEEPTNALVSVPEKPQFLLLLHPPSPEDRPVDFTPHSVAASLSPLEAFDSSNPLLRLPSLAPQVSSRNSPSLVPVPPNRSYEIFIPTANPDEPDEPIPLPPHLLILAQSFVRKKSNMSTYGGPKPADNVDWGDEADYSGYEWFKDPPPRQEHPAPAPVDNYDPPNEVIEQNEIFDFALKSAPNVLYGRFKQYGQLGVLAWCSEFGELIDAIKYLGFQGNMFVSTREQALQTCDDILKLELSIEMQIIVMYLSSSVARLRRFLQPERVWEDYPVLTFPPIRTDSRYATSVNEPPARA</sequence>
<evidence type="ECO:0000313" key="1">
    <source>
        <dbReference type="EMBL" id="THH33487.1"/>
    </source>
</evidence>
<dbReference type="AlphaFoldDB" id="A0A4S4N5N6"/>
<dbReference type="EMBL" id="SGPM01000005">
    <property type="protein sequence ID" value="THH33487.1"/>
    <property type="molecule type" value="Genomic_DNA"/>
</dbReference>
<gene>
    <name evidence="1" type="ORF">EUX98_g686</name>
</gene>
<dbReference type="Proteomes" id="UP000308730">
    <property type="component" value="Unassembled WGS sequence"/>
</dbReference>
<evidence type="ECO:0000313" key="2">
    <source>
        <dbReference type="Proteomes" id="UP000308730"/>
    </source>
</evidence>
<proteinExistence type="predicted"/>
<accession>A0A4S4N5N6</accession>
<keyword evidence="2" id="KW-1185">Reference proteome</keyword>
<dbReference type="OrthoDB" id="2626014at2759"/>
<protein>
    <submittedName>
        <fullName evidence="1">Uncharacterized protein</fullName>
    </submittedName>
</protein>